<feature type="transmembrane region" description="Helical" evidence="12">
    <location>
        <begin position="634"/>
        <end position="653"/>
    </location>
</feature>
<evidence type="ECO:0000256" key="9">
    <source>
        <dbReference type="ARBA" id="ARBA00022989"/>
    </source>
</evidence>
<dbReference type="InterPro" id="IPR027417">
    <property type="entry name" value="P-loop_NTPase"/>
</dbReference>
<dbReference type="InterPro" id="IPR015856">
    <property type="entry name" value="ABC_transpr_CbiO/EcfA_su"/>
</dbReference>
<keyword evidence="15" id="KW-1185">Reference proteome</keyword>
<dbReference type="PANTHER" id="PTHR43553:SF24">
    <property type="entry name" value="ENERGY-COUPLING FACTOR TRANSPORTER ATP-BINDING PROTEIN ECFA1"/>
    <property type="match status" value="1"/>
</dbReference>
<keyword evidence="6" id="KW-0547">Nucleotide-binding</keyword>
<keyword evidence="8" id="KW-1278">Translocase</keyword>
<evidence type="ECO:0000259" key="13">
    <source>
        <dbReference type="PROSITE" id="PS50893"/>
    </source>
</evidence>
<feature type="transmembrane region" description="Helical" evidence="12">
    <location>
        <begin position="501"/>
        <end position="517"/>
    </location>
</feature>
<evidence type="ECO:0000313" key="14">
    <source>
        <dbReference type="EMBL" id="AFC32464.1"/>
    </source>
</evidence>
<evidence type="ECO:0000256" key="12">
    <source>
        <dbReference type="SAM" id="Phobius"/>
    </source>
</evidence>
<dbReference type="SMART" id="SM00382">
    <property type="entry name" value="AAA"/>
    <property type="match status" value="1"/>
</dbReference>
<evidence type="ECO:0000256" key="10">
    <source>
        <dbReference type="ARBA" id="ARBA00023136"/>
    </source>
</evidence>
<keyword evidence="9 12" id="KW-1133">Transmembrane helix</keyword>
<sequence length="654" mass="68314">MLTLSLRGAAVYPEGDASRRPLLRPTDADLRPGEITLVIGRTGAGKSTLLLALAGLAPLTSGTIRYGEIPLWEGEKLHREAPGLMGISFQYPERQMFAQTLRREFAYSLRPLRLSKEEIRRRTEEGMRAAGLPEALLEEAVLTLSEGQKRRAALAVTLAVKPPWLLLDEPTAGIDPGGIPPLLDAVLAHKRGGGGVVIASHDLDTFFPVADRVIVIRDGAVAGDRPPEAWCADPAPLLAAGVGLPASVRLAAALAVRGCSAGVLPADPAAAAAALRRSLEAAVAVGAEAPGAAASSPIAAAAPGGPAEPSAARPGRPEAAVAETLGLGHDCAAAAPAHPREPAAVSGGSVLPLAPPAPGADEHSAATARQDGTPAQAAAVPLPPGRGDGADEALTDAEPPDPVHPWILHRHPVAKWIVYLLLSAGMLIQGTWAGLGAGALLLLFCLVRFRVPSGAVLKPLRPYLLFLFFSCLLAGMQWGAAESGAAGVFSAAQASVTFRQLTNLALVMMLGFVFVRVTGQRGLRQGLEQVFGLLSRAGIPVGTVSLYAALLLRMIPQLLQEMGRMSLIVRSRGRARVKPGQIRLRDVPPFLIPLLLSMMKHAEDLALALEARGCRIEGPSVRRREPIRWDRGDILLLAASGVLVLGLLAVAGWA</sequence>
<proteinExistence type="inferred from homology"/>
<dbReference type="Pfam" id="PF02361">
    <property type="entry name" value="CbiQ"/>
    <property type="match status" value="1"/>
</dbReference>
<dbReference type="EMBL" id="CP003235">
    <property type="protein sequence ID" value="AFC32464.1"/>
    <property type="molecule type" value="Genomic_DNA"/>
</dbReference>
<evidence type="ECO:0000256" key="8">
    <source>
        <dbReference type="ARBA" id="ARBA00022967"/>
    </source>
</evidence>
<keyword evidence="4" id="KW-1003">Cell membrane</keyword>
<evidence type="ECO:0000313" key="15">
    <source>
        <dbReference type="Proteomes" id="UP000007523"/>
    </source>
</evidence>
<gene>
    <name evidence="14" type="ORF">PM3016_5786</name>
</gene>
<dbReference type="InterPro" id="IPR003439">
    <property type="entry name" value="ABC_transporter-like_ATP-bd"/>
</dbReference>
<evidence type="ECO:0000256" key="3">
    <source>
        <dbReference type="ARBA" id="ARBA00022448"/>
    </source>
</evidence>
<dbReference type="InterPro" id="IPR050095">
    <property type="entry name" value="ECF_ABC_transporter_ATP-bd"/>
</dbReference>
<dbReference type="GO" id="GO:0042626">
    <property type="term" value="F:ATPase-coupled transmembrane transporter activity"/>
    <property type="evidence" value="ECO:0007669"/>
    <property type="project" value="TreeGrafter"/>
</dbReference>
<evidence type="ECO:0000256" key="6">
    <source>
        <dbReference type="ARBA" id="ARBA00022741"/>
    </source>
</evidence>
<feature type="domain" description="ABC transporter" evidence="13">
    <location>
        <begin position="6"/>
        <end position="243"/>
    </location>
</feature>
<dbReference type="InterPro" id="IPR003339">
    <property type="entry name" value="ABC/ECF_trnsptr_transmembrane"/>
</dbReference>
<keyword evidence="5 12" id="KW-0812">Transmembrane</keyword>
<dbReference type="PANTHER" id="PTHR43553">
    <property type="entry name" value="HEAVY METAL TRANSPORTER"/>
    <property type="match status" value="1"/>
</dbReference>
<dbReference type="GO" id="GO:0016887">
    <property type="term" value="F:ATP hydrolysis activity"/>
    <property type="evidence" value="ECO:0007669"/>
    <property type="project" value="InterPro"/>
</dbReference>
<dbReference type="AlphaFoldDB" id="H6NM46"/>
<dbReference type="KEGG" id="pmq:PM3016_5786"/>
<dbReference type="CDD" id="cd03225">
    <property type="entry name" value="ABC_cobalt_CbiO_domain1"/>
    <property type="match status" value="1"/>
</dbReference>
<dbReference type="Gene3D" id="3.40.50.300">
    <property type="entry name" value="P-loop containing nucleotide triphosphate hydrolases"/>
    <property type="match status" value="1"/>
</dbReference>
<dbReference type="GO" id="GO:0005524">
    <property type="term" value="F:ATP binding"/>
    <property type="evidence" value="ECO:0007669"/>
    <property type="project" value="UniProtKB-KW"/>
</dbReference>
<dbReference type="RefSeq" id="WP_014371792.1">
    <property type="nucleotide sequence ID" value="NC_016935.1"/>
</dbReference>
<dbReference type="STRING" id="1116391.PM3016_5786"/>
<keyword evidence="3" id="KW-0813">Transport</keyword>
<name>H6NM46_9BACL</name>
<dbReference type="HOGENOM" id="CLU_419110_0_0_9"/>
<evidence type="ECO:0000256" key="2">
    <source>
        <dbReference type="ARBA" id="ARBA00005417"/>
    </source>
</evidence>
<dbReference type="Pfam" id="PF00005">
    <property type="entry name" value="ABC_tran"/>
    <property type="match status" value="1"/>
</dbReference>
<reference evidence="14 15" key="1">
    <citation type="journal article" date="2012" name="J. Bacteriol.">
        <title>Complete Genome Sequence of Paenibacillus mucilaginosus 3016, a Bacterium Functional as Microbial Fertilizer.</title>
        <authorList>
            <person name="Ma M."/>
            <person name="Wang Z."/>
            <person name="Li L."/>
            <person name="Jiang X."/>
            <person name="Guan D."/>
            <person name="Cao F."/>
            <person name="Chen H."/>
            <person name="Wang X."/>
            <person name="Shen D."/>
            <person name="Du B."/>
            <person name="Li J."/>
        </authorList>
    </citation>
    <scope>NUCLEOTIDE SEQUENCE [LARGE SCALE GENOMIC DNA]</scope>
    <source>
        <strain evidence="14 15">3016</strain>
    </source>
</reference>
<dbReference type="GO" id="GO:0043190">
    <property type="term" value="C:ATP-binding cassette (ABC) transporter complex"/>
    <property type="evidence" value="ECO:0007669"/>
    <property type="project" value="TreeGrafter"/>
</dbReference>
<dbReference type="SUPFAM" id="SSF52540">
    <property type="entry name" value="P-loop containing nucleoside triphosphate hydrolases"/>
    <property type="match status" value="1"/>
</dbReference>
<feature type="region of interest" description="Disordered" evidence="11">
    <location>
        <begin position="296"/>
        <end position="318"/>
    </location>
</feature>
<evidence type="ECO:0000256" key="11">
    <source>
        <dbReference type="SAM" id="MobiDB-lite"/>
    </source>
</evidence>
<evidence type="ECO:0000256" key="4">
    <source>
        <dbReference type="ARBA" id="ARBA00022475"/>
    </source>
</evidence>
<evidence type="ECO:0000256" key="5">
    <source>
        <dbReference type="ARBA" id="ARBA00022692"/>
    </source>
</evidence>
<keyword evidence="7" id="KW-0067">ATP-binding</keyword>
<evidence type="ECO:0000256" key="7">
    <source>
        <dbReference type="ARBA" id="ARBA00022840"/>
    </source>
</evidence>
<dbReference type="PROSITE" id="PS50893">
    <property type="entry name" value="ABC_TRANSPORTER_2"/>
    <property type="match status" value="1"/>
</dbReference>
<evidence type="ECO:0000256" key="1">
    <source>
        <dbReference type="ARBA" id="ARBA00004141"/>
    </source>
</evidence>
<organism evidence="14 15">
    <name type="scientific">Paenibacillus mucilaginosus 3016</name>
    <dbReference type="NCBI Taxonomy" id="1116391"/>
    <lineage>
        <taxon>Bacteria</taxon>
        <taxon>Bacillati</taxon>
        <taxon>Bacillota</taxon>
        <taxon>Bacilli</taxon>
        <taxon>Bacillales</taxon>
        <taxon>Paenibacillaceae</taxon>
        <taxon>Paenibacillus</taxon>
    </lineage>
</organism>
<keyword evidence="10 12" id="KW-0472">Membrane</keyword>
<feature type="transmembrane region" description="Helical" evidence="12">
    <location>
        <begin position="416"/>
        <end position="444"/>
    </location>
</feature>
<comment type="subcellular location">
    <subcellularLocation>
        <location evidence="1">Membrane</location>
        <topology evidence="1">Multi-pass membrane protein</topology>
    </subcellularLocation>
</comment>
<feature type="region of interest" description="Disordered" evidence="11">
    <location>
        <begin position="337"/>
        <end position="398"/>
    </location>
</feature>
<accession>H6NM46</accession>
<dbReference type="CDD" id="cd16914">
    <property type="entry name" value="EcfT"/>
    <property type="match status" value="1"/>
</dbReference>
<feature type="transmembrane region" description="Helical" evidence="12">
    <location>
        <begin position="464"/>
        <end position="489"/>
    </location>
</feature>
<dbReference type="Proteomes" id="UP000007523">
    <property type="component" value="Chromosome"/>
</dbReference>
<dbReference type="InterPro" id="IPR003593">
    <property type="entry name" value="AAA+_ATPase"/>
</dbReference>
<comment type="similarity">
    <text evidence="2">Belongs to the ABC transporter superfamily.</text>
</comment>
<protein>
    <submittedName>
        <fullName evidence="14">CbiO2</fullName>
    </submittedName>
</protein>